<dbReference type="AlphaFoldDB" id="A0A7C4QSY6"/>
<evidence type="ECO:0000256" key="3">
    <source>
        <dbReference type="ARBA" id="ARBA00023082"/>
    </source>
</evidence>
<dbReference type="SUPFAM" id="SSF88946">
    <property type="entry name" value="Sigma2 domain of RNA polymerase sigma factors"/>
    <property type="match status" value="1"/>
</dbReference>
<keyword evidence="2" id="KW-0805">Transcription regulation</keyword>
<proteinExistence type="inferred from homology"/>
<evidence type="ECO:0000256" key="4">
    <source>
        <dbReference type="ARBA" id="ARBA00023163"/>
    </source>
</evidence>
<dbReference type="EMBL" id="DSVQ01000018">
    <property type="protein sequence ID" value="HGT40606.1"/>
    <property type="molecule type" value="Genomic_DNA"/>
</dbReference>
<dbReference type="InterPro" id="IPR036388">
    <property type="entry name" value="WH-like_DNA-bd_sf"/>
</dbReference>
<protein>
    <submittedName>
        <fullName evidence="6">Sigma-70 family RNA polymerase sigma factor</fullName>
    </submittedName>
</protein>
<feature type="domain" description="RNA polymerase sigma factor 70 region 4 type 2" evidence="5">
    <location>
        <begin position="131"/>
        <end position="182"/>
    </location>
</feature>
<comment type="similarity">
    <text evidence="1">Belongs to the sigma-70 factor family. ECF subfamily.</text>
</comment>
<dbReference type="PANTHER" id="PTHR43133">
    <property type="entry name" value="RNA POLYMERASE ECF-TYPE SIGMA FACTO"/>
    <property type="match status" value="1"/>
</dbReference>
<dbReference type="InterPro" id="IPR014284">
    <property type="entry name" value="RNA_pol_sigma-70_dom"/>
</dbReference>
<evidence type="ECO:0000259" key="5">
    <source>
        <dbReference type="Pfam" id="PF08281"/>
    </source>
</evidence>
<dbReference type="CDD" id="cd06171">
    <property type="entry name" value="Sigma70_r4"/>
    <property type="match status" value="1"/>
</dbReference>
<name>A0A7C4QSY6_9PLAN</name>
<dbReference type="Gene3D" id="1.10.10.10">
    <property type="entry name" value="Winged helix-like DNA-binding domain superfamily/Winged helix DNA-binding domain"/>
    <property type="match status" value="1"/>
</dbReference>
<gene>
    <name evidence="6" type="ORF">ENS64_15285</name>
</gene>
<dbReference type="GO" id="GO:0003677">
    <property type="term" value="F:DNA binding"/>
    <property type="evidence" value="ECO:0007669"/>
    <property type="project" value="InterPro"/>
</dbReference>
<evidence type="ECO:0000313" key="6">
    <source>
        <dbReference type="EMBL" id="HGT40606.1"/>
    </source>
</evidence>
<evidence type="ECO:0000256" key="1">
    <source>
        <dbReference type="ARBA" id="ARBA00010641"/>
    </source>
</evidence>
<dbReference type="InterPro" id="IPR039425">
    <property type="entry name" value="RNA_pol_sigma-70-like"/>
</dbReference>
<dbReference type="GO" id="GO:0006352">
    <property type="term" value="P:DNA-templated transcription initiation"/>
    <property type="evidence" value="ECO:0007669"/>
    <property type="project" value="InterPro"/>
</dbReference>
<keyword evidence="3" id="KW-0731">Sigma factor</keyword>
<dbReference type="GO" id="GO:0016987">
    <property type="term" value="F:sigma factor activity"/>
    <property type="evidence" value="ECO:0007669"/>
    <property type="project" value="UniProtKB-KW"/>
</dbReference>
<dbReference type="NCBIfam" id="TIGR02937">
    <property type="entry name" value="sigma70-ECF"/>
    <property type="match status" value="1"/>
</dbReference>
<dbReference type="Gene3D" id="1.10.1740.10">
    <property type="match status" value="1"/>
</dbReference>
<sequence>MALTALDRQLIQRCLAQEPRAWKDFVDRYAGLLVHVIRHTAHARSVPLSADDVDDLCSEILLAILEDDFAVLRRFRGHSSLATYLVVIARRVAVKSLSRRRAAEALGHVAAHGNAVEHAGADLKRIENQDLVQQMLQGLPPIDAEVVRLFHLQGKSYQEISANLGVPENSIGPTLSRAREKLRHAGLAVN</sequence>
<dbReference type="PANTHER" id="PTHR43133:SF51">
    <property type="entry name" value="RNA POLYMERASE SIGMA FACTOR"/>
    <property type="match status" value="1"/>
</dbReference>
<keyword evidence="4" id="KW-0804">Transcription</keyword>
<organism evidence="6">
    <name type="scientific">Schlesneria paludicola</name>
    <dbReference type="NCBI Taxonomy" id="360056"/>
    <lineage>
        <taxon>Bacteria</taxon>
        <taxon>Pseudomonadati</taxon>
        <taxon>Planctomycetota</taxon>
        <taxon>Planctomycetia</taxon>
        <taxon>Planctomycetales</taxon>
        <taxon>Planctomycetaceae</taxon>
        <taxon>Schlesneria</taxon>
    </lineage>
</organism>
<dbReference type="SUPFAM" id="SSF88659">
    <property type="entry name" value="Sigma3 and sigma4 domains of RNA polymerase sigma factors"/>
    <property type="match status" value="1"/>
</dbReference>
<dbReference type="InterPro" id="IPR013325">
    <property type="entry name" value="RNA_pol_sigma_r2"/>
</dbReference>
<accession>A0A7C4QSY6</accession>
<dbReference type="Pfam" id="PF08281">
    <property type="entry name" value="Sigma70_r4_2"/>
    <property type="match status" value="1"/>
</dbReference>
<dbReference type="InterPro" id="IPR013324">
    <property type="entry name" value="RNA_pol_sigma_r3/r4-like"/>
</dbReference>
<dbReference type="InterPro" id="IPR013249">
    <property type="entry name" value="RNA_pol_sigma70_r4_t2"/>
</dbReference>
<reference evidence="6" key="1">
    <citation type="journal article" date="2020" name="mSystems">
        <title>Genome- and Community-Level Interaction Insights into Carbon Utilization and Element Cycling Functions of Hydrothermarchaeota in Hydrothermal Sediment.</title>
        <authorList>
            <person name="Zhou Z."/>
            <person name="Liu Y."/>
            <person name="Xu W."/>
            <person name="Pan J."/>
            <person name="Luo Z.H."/>
            <person name="Li M."/>
        </authorList>
    </citation>
    <scope>NUCLEOTIDE SEQUENCE [LARGE SCALE GENOMIC DNA]</scope>
    <source>
        <strain evidence="6">SpSt-508</strain>
    </source>
</reference>
<evidence type="ECO:0000256" key="2">
    <source>
        <dbReference type="ARBA" id="ARBA00023015"/>
    </source>
</evidence>
<comment type="caution">
    <text evidence="6">The sequence shown here is derived from an EMBL/GenBank/DDBJ whole genome shotgun (WGS) entry which is preliminary data.</text>
</comment>